<sequence length="119" mass="13560">MDVNKEKNSVTVQFFFDKGENASQMSEIVNSVKGPNTVTANYVKFWFRQFRSGIFDVIDASCTGRPVTENVDKITEIFEVNRHVISLSIIQELKIDHKIVLNHLHKDGFKKEVQCLGAT</sequence>
<dbReference type="GO" id="GO:0005634">
    <property type="term" value="C:nucleus"/>
    <property type="evidence" value="ECO:0007669"/>
    <property type="project" value="TreeGrafter"/>
</dbReference>
<name>A0A8X6UVS0_NEPPI</name>
<comment type="caution">
    <text evidence="2">The sequence shown here is derived from an EMBL/GenBank/DDBJ whole genome shotgun (WGS) entry which is preliminary data.</text>
</comment>
<dbReference type="EMBL" id="BMAW01086833">
    <property type="protein sequence ID" value="GFU48986.1"/>
    <property type="molecule type" value="Genomic_DNA"/>
</dbReference>
<dbReference type="OrthoDB" id="10032414at2759"/>
<accession>A0A8X6UVS0</accession>
<dbReference type="GO" id="GO:0042800">
    <property type="term" value="F:histone H3K4 methyltransferase activity"/>
    <property type="evidence" value="ECO:0007669"/>
    <property type="project" value="TreeGrafter"/>
</dbReference>
<evidence type="ECO:0000259" key="1">
    <source>
        <dbReference type="Pfam" id="PF17906"/>
    </source>
</evidence>
<dbReference type="GO" id="GO:0015074">
    <property type="term" value="P:DNA integration"/>
    <property type="evidence" value="ECO:0007669"/>
    <property type="project" value="TreeGrafter"/>
</dbReference>
<dbReference type="InterPro" id="IPR041426">
    <property type="entry name" value="Mos1_HTH"/>
</dbReference>
<protein>
    <submittedName>
        <fullName evidence="2">Histone-lysine N-methyltransferase SETMAR</fullName>
    </submittedName>
</protein>
<dbReference type="GO" id="GO:0000014">
    <property type="term" value="F:single-stranded DNA endodeoxyribonuclease activity"/>
    <property type="evidence" value="ECO:0007669"/>
    <property type="project" value="TreeGrafter"/>
</dbReference>
<dbReference type="Pfam" id="PF17906">
    <property type="entry name" value="HTH_48"/>
    <property type="match status" value="1"/>
</dbReference>
<evidence type="ECO:0000313" key="3">
    <source>
        <dbReference type="Proteomes" id="UP000887013"/>
    </source>
</evidence>
<dbReference type="GO" id="GO:0000729">
    <property type="term" value="P:DNA double-strand break processing"/>
    <property type="evidence" value="ECO:0007669"/>
    <property type="project" value="TreeGrafter"/>
</dbReference>
<dbReference type="PANTHER" id="PTHR46060:SF2">
    <property type="entry name" value="HISTONE-LYSINE N-METHYLTRANSFERASE SETMAR"/>
    <property type="match status" value="1"/>
</dbReference>
<dbReference type="InterPro" id="IPR052709">
    <property type="entry name" value="Transposase-MT_Hybrid"/>
</dbReference>
<dbReference type="GO" id="GO:0035861">
    <property type="term" value="C:site of double-strand break"/>
    <property type="evidence" value="ECO:0007669"/>
    <property type="project" value="TreeGrafter"/>
</dbReference>
<dbReference type="PANTHER" id="PTHR46060">
    <property type="entry name" value="MARINER MOS1 TRANSPOSASE-LIKE PROTEIN"/>
    <property type="match status" value="1"/>
</dbReference>
<evidence type="ECO:0000313" key="2">
    <source>
        <dbReference type="EMBL" id="GFU48986.1"/>
    </source>
</evidence>
<dbReference type="Proteomes" id="UP000887013">
    <property type="component" value="Unassembled WGS sequence"/>
</dbReference>
<gene>
    <name evidence="2" type="primary">EAI_04805</name>
    <name evidence="2" type="ORF">NPIL_125971</name>
</gene>
<dbReference type="GO" id="GO:0006303">
    <property type="term" value="P:double-strand break repair via nonhomologous end joining"/>
    <property type="evidence" value="ECO:0007669"/>
    <property type="project" value="TreeGrafter"/>
</dbReference>
<feature type="domain" description="Mos1 transposase HTH" evidence="1">
    <location>
        <begin position="13"/>
        <end position="53"/>
    </location>
</feature>
<proteinExistence type="predicted"/>
<dbReference type="GO" id="GO:0000793">
    <property type="term" value="C:condensed chromosome"/>
    <property type="evidence" value="ECO:0007669"/>
    <property type="project" value="TreeGrafter"/>
</dbReference>
<reference evidence="2" key="1">
    <citation type="submission" date="2020-08" db="EMBL/GenBank/DDBJ databases">
        <title>Multicomponent nature underlies the extraordinary mechanical properties of spider dragline silk.</title>
        <authorList>
            <person name="Kono N."/>
            <person name="Nakamura H."/>
            <person name="Mori M."/>
            <person name="Yoshida Y."/>
            <person name="Ohtoshi R."/>
            <person name="Malay A.D."/>
            <person name="Moran D.A.P."/>
            <person name="Tomita M."/>
            <person name="Numata K."/>
            <person name="Arakawa K."/>
        </authorList>
    </citation>
    <scope>NUCLEOTIDE SEQUENCE</scope>
</reference>
<keyword evidence="3" id="KW-1185">Reference proteome</keyword>
<dbReference type="AlphaFoldDB" id="A0A8X6UVS0"/>
<dbReference type="GO" id="GO:0003697">
    <property type="term" value="F:single-stranded DNA binding"/>
    <property type="evidence" value="ECO:0007669"/>
    <property type="project" value="TreeGrafter"/>
</dbReference>
<dbReference type="GO" id="GO:0003690">
    <property type="term" value="F:double-stranded DNA binding"/>
    <property type="evidence" value="ECO:0007669"/>
    <property type="project" value="TreeGrafter"/>
</dbReference>
<dbReference type="GO" id="GO:0044774">
    <property type="term" value="P:mitotic DNA integrity checkpoint signaling"/>
    <property type="evidence" value="ECO:0007669"/>
    <property type="project" value="TreeGrafter"/>
</dbReference>
<dbReference type="GO" id="GO:0044547">
    <property type="term" value="F:DNA topoisomerase binding"/>
    <property type="evidence" value="ECO:0007669"/>
    <property type="project" value="TreeGrafter"/>
</dbReference>
<dbReference type="GO" id="GO:0031297">
    <property type="term" value="P:replication fork processing"/>
    <property type="evidence" value="ECO:0007669"/>
    <property type="project" value="TreeGrafter"/>
</dbReference>
<dbReference type="GO" id="GO:0046975">
    <property type="term" value="F:histone H3K36 methyltransferase activity"/>
    <property type="evidence" value="ECO:0007669"/>
    <property type="project" value="TreeGrafter"/>
</dbReference>
<organism evidence="2 3">
    <name type="scientific">Nephila pilipes</name>
    <name type="common">Giant wood spider</name>
    <name type="synonym">Nephila maculata</name>
    <dbReference type="NCBI Taxonomy" id="299642"/>
    <lineage>
        <taxon>Eukaryota</taxon>
        <taxon>Metazoa</taxon>
        <taxon>Ecdysozoa</taxon>
        <taxon>Arthropoda</taxon>
        <taxon>Chelicerata</taxon>
        <taxon>Arachnida</taxon>
        <taxon>Araneae</taxon>
        <taxon>Araneomorphae</taxon>
        <taxon>Entelegynae</taxon>
        <taxon>Araneoidea</taxon>
        <taxon>Nephilidae</taxon>
        <taxon>Nephila</taxon>
    </lineage>
</organism>